<dbReference type="Pfam" id="PF04405">
    <property type="entry name" value="ScdA_N"/>
    <property type="match status" value="1"/>
</dbReference>
<organism evidence="6 7">
    <name type="scientific">Flavobacterium procerum</name>
    <dbReference type="NCBI Taxonomy" id="1455569"/>
    <lineage>
        <taxon>Bacteria</taxon>
        <taxon>Pseudomonadati</taxon>
        <taxon>Bacteroidota</taxon>
        <taxon>Flavobacteriia</taxon>
        <taxon>Flavobacteriales</taxon>
        <taxon>Flavobacteriaceae</taxon>
        <taxon>Flavobacterium</taxon>
    </lineage>
</organism>
<keyword evidence="3" id="KW-0479">Metal-binding</keyword>
<name>A0ABV6BN97_9FLAO</name>
<dbReference type="Proteomes" id="UP001589734">
    <property type="component" value="Unassembled WGS sequence"/>
</dbReference>
<accession>A0ABV6BN97</accession>
<dbReference type="NCBIfam" id="TIGR03652">
    <property type="entry name" value="FeS_repair_RIC"/>
    <property type="match status" value="1"/>
</dbReference>
<dbReference type="Pfam" id="PF01814">
    <property type="entry name" value="Hemerythrin"/>
    <property type="match status" value="1"/>
</dbReference>
<comment type="caution">
    <text evidence="6">The sequence shown here is derived from an EMBL/GenBank/DDBJ whole genome shotgun (WGS) entry which is preliminary data.</text>
</comment>
<evidence type="ECO:0000256" key="1">
    <source>
        <dbReference type="ARBA" id="ARBA00004496"/>
    </source>
</evidence>
<sequence>MENLKNKTIGSFVAEDFRTAAVFSKYKIDFCCKGNRTVTEVCEKQHIDADILLENVLQVVQSENNGSIDFNSWPLDLLADYIEKTHHRYVEEKTNVLLSFLDKLCKVHGANHPELFRINELFTGCAGELAQHMKKEELVLFPFVKRMTKMKETDGILHQPSFGSVSNPIAMMMYEHDNEGERFREIAELTNNYTPPADACTTYRVTFAMLREFEADLHKHIHLENNILFPKAVLLEKEFAEVEQ</sequence>
<feature type="domain" description="Hemerythrin-like" evidence="5">
    <location>
        <begin position="84"/>
        <end position="232"/>
    </location>
</feature>
<dbReference type="RefSeq" id="WP_379685951.1">
    <property type="nucleotide sequence ID" value="NZ_JBHLYW010000007.1"/>
</dbReference>
<dbReference type="EMBL" id="JBHLYW010000007">
    <property type="protein sequence ID" value="MFC0076921.1"/>
    <property type="molecule type" value="Genomic_DNA"/>
</dbReference>
<evidence type="ECO:0000313" key="7">
    <source>
        <dbReference type="Proteomes" id="UP001589734"/>
    </source>
</evidence>
<dbReference type="InterPro" id="IPR012312">
    <property type="entry name" value="Hemerythrin-like"/>
</dbReference>
<keyword evidence="7" id="KW-1185">Reference proteome</keyword>
<dbReference type="Gene3D" id="1.20.120.520">
    <property type="entry name" value="nmb1532 protein domain like"/>
    <property type="match status" value="1"/>
</dbReference>
<evidence type="ECO:0000256" key="4">
    <source>
        <dbReference type="ARBA" id="ARBA00023004"/>
    </source>
</evidence>
<keyword evidence="4" id="KW-0408">Iron</keyword>
<proteinExistence type="predicted"/>
<dbReference type="PANTHER" id="PTHR36438">
    <property type="entry name" value="IRON-SULFUR CLUSTER REPAIR PROTEIN YTFE"/>
    <property type="match status" value="1"/>
</dbReference>
<dbReference type="InterPro" id="IPR019903">
    <property type="entry name" value="RIC_family"/>
</dbReference>
<evidence type="ECO:0000259" key="5">
    <source>
        <dbReference type="Pfam" id="PF01814"/>
    </source>
</evidence>
<evidence type="ECO:0000256" key="3">
    <source>
        <dbReference type="ARBA" id="ARBA00022723"/>
    </source>
</evidence>
<reference evidence="6 7" key="1">
    <citation type="submission" date="2024-09" db="EMBL/GenBank/DDBJ databases">
        <authorList>
            <person name="Sun Q."/>
            <person name="Mori K."/>
        </authorList>
    </citation>
    <scope>NUCLEOTIDE SEQUENCE [LARGE SCALE GENOMIC DNA]</scope>
    <source>
        <strain evidence="6 7">CGMCC 1.12926</strain>
    </source>
</reference>
<evidence type="ECO:0000256" key="2">
    <source>
        <dbReference type="ARBA" id="ARBA00022490"/>
    </source>
</evidence>
<keyword evidence="2" id="KW-0963">Cytoplasm</keyword>
<gene>
    <name evidence="6" type="primary">ric</name>
    <name evidence="6" type="ORF">ACFFLS_07705</name>
</gene>
<evidence type="ECO:0000313" key="6">
    <source>
        <dbReference type="EMBL" id="MFC0076921.1"/>
    </source>
</evidence>
<comment type="subcellular location">
    <subcellularLocation>
        <location evidence="1">Cytoplasm</location>
    </subcellularLocation>
</comment>
<dbReference type="PANTHER" id="PTHR36438:SF1">
    <property type="entry name" value="IRON-SULFUR CLUSTER REPAIR PROTEIN YTFE"/>
    <property type="match status" value="1"/>
</dbReference>
<protein>
    <submittedName>
        <fullName evidence="6">Iron-sulfur cluster repair di-iron protein</fullName>
    </submittedName>
</protein>